<comment type="caution">
    <text evidence="2">The sequence shown here is derived from an EMBL/GenBank/DDBJ whole genome shotgun (WGS) entry which is preliminary data.</text>
</comment>
<dbReference type="EMBL" id="JAWXRC010000029">
    <property type="protein sequence ID" value="MDX6032638.1"/>
    <property type="molecule type" value="Genomic_DNA"/>
</dbReference>
<name>A0AAJ2VV37_9ENTR</name>
<proteinExistence type="predicted"/>
<reference evidence="2" key="1">
    <citation type="submission" date="2023-11" db="EMBL/GenBank/DDBJ databases">
        <title>Scandinavium wanjuensis sp. nov., isolated from lettuce South Korea.</title>
        <authorList>
            <person name="Park J."/>
            <person name="Park S."/>
            <person name="Oh K.K."/>
            <person name="Cho G.S."/>
            <person name="Franz C.M.A.P."/>
        </authorList>
    </citation>
    <scope>NUCLEOTIDE SEQUENCE</scope>
    <source>
        <strain evidence="2">V105_12</strain>
    </source>
</reference>
<evidence type="ECO:0000313" key="3">
    <source>
        <dbReference type="Proteomes" id="UP001282336"/>
    </source>
</evidence>
<feature type="chain" id="PRO_5042532571" evidence="1">
    <location>
        <begin position="21"/>
        <end position="163"/>
    </location>
</feature>
<dbReference type="AlphaFoldDB" id="A0AAJ2VV37"/>
<feature type="signal peptide" evidence="1">
    <location>
        <begin position="1"/>
        <end position="20"/>
    </location>
</feature>
<organism evidence="2 3">
    <name type="scientific">Scandinavium lactucae</name>
    <dbReference type="NCBI Taxonomy" id="3095028"/>
    <lineage>
        <taxon>Bacteria</taxon>
        <taxon>Pseudomonadati</taxon>
        <taxon>Pseudomonadota</taxon>
        <taxon>Gammaproteobacteria</taxon>
        <taxon>Enterobacterales</taxon>
        <taxon>Enterobacteriaceae</taxon>
        <taxon>Scandinavium</taxon>
    </lineage>
</organism>
<dbReference type="RefSeq" id="WP_319629155.1">
    <property type="nucleotide sequence ID" value="NZ_JAWXRB010000004.1"/>
</dbReference>
<sequence length="163" mass="18806">MFSKILCISLFAFCSLPSYGQNEIVQGPFKIDGDKAIYFQRESNPDFPLGLYYDSGTKKTQVDKYEVDGDTPNIDTVFFMKIHNVKNVIVLISWNQLHQAESINGNTYQVYAYKYSNDSLFINDMITKDPELNGMDGEFNGDEVHFKYKNVASIKKYIKNKYN</sequence>
<protein>
    <submittedName>
        <fullName evidence="2">Uncharacterized protein</fullName>
    </submittedName>
</protein>
<evidence type="ECO:0000256" key="1">
    <source>
        <dbReference type="SAM" id="SignalP"/>
    </source>
</evidence>
<keyword evidence="1" id="KW-0732">Signal</keyword>
<gene>
    <name evidence="2" type="ORF">SIL20_14090</name>
</gene>
<dbReference type="Proteomes" id="UP001282336">
    <property type="component" value="Unassembled WGS sequence"/>
</dbReference>
<evidence type="ECO:0000313" key="2">
    <source>
        <dbReference type="EMBL" id="MDX6032638.1"/>
    </source>
</evidence>
<accession>A0AAJ2VV37</accession>